<name>A0A0F5K6F7_9BURK</name>
<dbReference type="GO" id="GO:0033214">
    <property type="term" value="P:siderophore-iron import into cell"/>
    <property type="evidence" value="ECO:0007669"/>
    <property type="project" value="TreeGrafter"/>
</dbReference>
<feature type="transmembrane region" description="Helical" evidence="8">
    <location>
        <begin position="171"/>
        <end position="196"/>
    </location>
</feature>
<dbReference type="PANTHER" id="PTHR30472:SF25">
    <property type="entry name" value="ABC TRANSPORTER PERMEASE PROTEIN MJ0876-RELATED"/>
    <property type="match status" value="1"/>
</dbReference>
<evidence type="ECO:0000256" key="6">
    <source>
        <dbReference type="ARBA" id="ARBA00022989"/>
    </source>
</evidence>
<keyword evidence="4" id="KW-1003">Cell membrane</keyword>
<feature type="transmembrane region" description="Helical" evidence="8">
    <location>
        <begin position="208"/>
        <end position="231"/>
    </location>
</feature>
<comment type="subcellular location">
    <subcellularLocation>
        <location evidence="1">Cell membrane</location>
        <topology evidence="1">Multi-pass membrane protein</topology>
    </subcellularLocation>
</comment>
<comment type="caution">
    <text evidence="9">The sequence shown here is derived from an EMBL/GenBank/DDBJ whole genome shotgun (WGS) entry which is preliminary data.</text>
</comment>
<dbReference type="InterPro" id="IPR000522">
    <property type="entry name" value="ABC_transptr_permease_BtuC"/>
</dbReference>
<comment type="similarity">
    <text evidence="2">Belongs to the binding-protein-dependent transport system permease family. FecCD subfamily.</text>
</comment>
<evidence type="ECO:0000256" key="1">
    <source>
        <dbReference type="ARBA" id="ARBA00004651"/>
    </source>
</evidence>
<keyword evidence="5 8" id="KW-0812">Transmembrane</keyword>
<feature type="transmembrane region" description="Helical" evidence="8">
    <location>
        <begin position="82"/>
        <end position="103"/>
    </location>
</feature>
<dbReference type="STRING" id="28092.WM40_03580"/>
<dbReference type="SUPFAM" id="SSF81345">
    <property type="entry name" value="ABC transporter involved in vitamin B12 uptake, BtuC"/>
    <property type="match status" value="1"/>
</dbReference>
<evidence type="ECO:0000256" key="8">
    <source>
        <dbReference type="SAM" id="Phobius"/>
    </source>
</evidence>
<dbReference type="FunFam" id="1.10.3470.10:FF:000001">
    <property type="entry name" value="Vitamin B12 ABC transporter permease BtuC"/>
    <property type="match status" value="1"/>
</dbReference>
<gene>
    <name evidence="9" type="ORF">WM40_03580</name>
</gene>
<feature type="transmembrane region" description="Helical" evidence="8">
    <location>
        <begin position="335"/>
        <end position="354"/>
    </location>
</feature>
<accession>A0A0F5K6F7</accession>
<dbReference type="GO" id="GO:0005886">
    <property type="term" value="C:plasma membrane"/>
    <property type="evidence" value="ECO:0007669"/>
    <property type="project" value="UniProtKB-SubCell"/>
</dbReference>
<evidence type="ECO:0000256" key="2">
    <source>
        <dbReference type="ARBA" id="ARBA00007935"/>
    </source>
</evidence>
<proteinExistence type="inferred from homology"/>
<dbReference type="GO" id="GO:0022857">
    <property type="term" value="F:transmembrane transporter activity"/>
    <property type="evidence" value="ECO:0007669"/>
    <property type="project" value="InterPro"/>
</dbReference>
<dbReference type="Gene3D" id="1.10.3470.10">
    <property type="entry name" value="ABC transporter involved in vitamin B12 uptake, BtuC"/>
    <property type="match status" value="1"/>
</dbReference>
<dbReference type="AlphaFoldDB" id="A0A0F5K6F7"/>
<organism evidence="9 10">
    <name type="scientific">Robbsia andropogonis</name>
    <dbReference type="NCBI Taxonomy" id="28092"/>
    <lineage>
        <taxon>Bacteria</taxon>
        <taxon>Pseudomonadati</taxon>
        <taxon>Pseudomonadota</taxon>
        <taxon>Betaproteobacteria</taxon>
        <taxon>Burkholderiales</taxon>
        <taxon>Burkholderiaceae</taxon>
        <taxon>Robbsia</taxon>
    </lineage>
</organism>
<keyword evidence="6 8" id="KW-1133">Transmembrane helix</keyword>
<feature type="transmembrane region" description="Helical" evidence="8">
    <location>
        <begin position="267"/>
        <end position="295"/>
    </location>
</feature>
<dbReference type="InterPro" id="IPR037294">
    <property type="entry name" value="ABC_BtuC-like"/>
</dbReference>
<protein>
    <recommendedName>
        <fullName evidence="11">Iron ABC transporter permease</fullName>
    </recommendedName>
</protein>
<keyword evidence="10" id="KW-1185">Reference proteome</keyword>
<dbReference type="EMBL" id="LAQU01000002">
    <property type="protein sequence ID" value="KKB65107.1"/>
    <property type="molecule type" value="Genomic_DNA"/>
</dbReference>
<evidence type="ECO:0000313" key="9">
    <source>
        <dbReference type="EMBL" id="KKB65107.1"/>
    </source>
</evidence>
<evidence type="ECO:0000256" key="3">
    <source>
        <dbReference type="ARBA" id="ARBA00022448"/>
    </source>
</evidence>
<dbReference type="CDD" id="cd06550">
    <property type="entry name" value="TM_ABC_iron-siderophores_like"/>
    <property type="match status" value="1"/>
</dbReference>
<feature type="transmembrane region" description="Helical" evidence="8">
    <location>
        <begin position="115"/>
        <end position="138"/>
    </location>
</feature>
<dbReference type="PATRIC" id="fig|28092.6.peg.852"/>
<dbReference type="PANTHER" id="PTHR30472">
    <property type="entry name" value="FERRIC ENTEROBACTIN TRANSPORT SYSTEM PERMEASE PROTEIN"/>
    <property type="match status" value="1"/>
</dbReference>
<evidence type="ECO:0000313" key="10">
    <source>
        <dbReference type="Proteomes" id="UP000033618"/>
    </source>
</evidence>
<evidence type="ECO:0000256" key="4">
    <source>
        <dbReference type="ARBA" id="ARBA00022475"/>
    </source>
</evidence>
<dbReference type="Pfam" id="PF01032">
    <property type="entry name" value="FecCD"/>
    <property type="match status" value="1"/>
</dbReference>
<feature type="transmembrane region" description="Helical" evidence="8">
    <location>
        <begin position="31"/>
        <end position="61"/>
    </location>
</feature>
<evidence type="ECO:0000256" key="5">
    <source>
        <dbReference type="ARBA" id="ARBA00022692"/>
    </source>
</evidence>
<evidence type="ECO:0000256" key="7">
    <source>
        <dbReference type="ARBA" id="ARBA00023136"/>
    </source>
</evidence>
<keyword evidence="7 8" id="KW-0472">Membrane</keyword>
<feature type="transmembrane region" description="Helical" evidence="8">
    <location>
        <begin position="145"/>
        <end position="165"/>
    </location>
</feature>
<reference evidence="9 10" key="1">
    <citation type="submission" date="2015-03" db="EMBL/GenBank/DDBJ databases">
        <title>Draft Genome Sequence of Burkholderia andropogonis type strain ICMP2807, isolated from Sorghum bicolor.</title>
        <authorList>
            <person name="Lopes-Santos L."/>
            <person name="Castro D.B."/>
            <person name="Ottoboni L.M."/>
            <person name="Park D."/>
            <person name="Weirc B.S."/>
            <person name="Destefano S.A."/>
        </authorList>
    </citation>
    <scope>NUCLEOTIDE SEQUENCE [LARGE SCALE GENOMIC DNA]</scope>
    <source>
        <strain evidence="9 10">ICMP2807</strain>
    </source>
</reference>
<sequence>MLCSRGRHTRGGPDGTRSVAVRHRPGWPLPVLAFLLFGVVVCALCVGAYPIPLHTLAAIAFGRDTGDMMARAVAWDIRLPRVLAGIVGGATLGAAGCAMQALFRNPLADPGLIGVSSGAALGASAAIVLFPASGTVLVMAWQVAVLPLGAFAGALVVVALVYRLGAVGGALVVQWLLLAGIAVNAMVGAVIGLLGYVATDAQLRSLTFWSLGSLASGGWSMLGAMLVPAFLGWGLLLRHRHALTVFQLGEADAQAVGIDVRRVKRDALLATALCVGGVVCQTGVIGFIGLVAPHCLRLLCGPDLRRVLPGAMLLGALLVVSADLLARTIAAPADIPIGILTALIGAPFFMSLLLRRKRMAGF</sequence>
<keyword evidence="3" id="KW-0813">Transport</keyword>
<evidence type="ECO:0008006" key="11">
    <source>
        <dbReference type="Google" id="ProtNLM"/>
    </source>
</evidence>
<dbReference type="Proteomes" id="UP000033618">
    <property type="component" value="Unassembled WGS sequence"/>
</dbReference>